<evidence type="ECO:0000256" key="1">
    <source>
        <dbReference type="ARBA" id="ARBA00022603"/>
    </source>
</evidence>
<feature type="binding site" evidence="5">
    <location>
        <position position="48"/>
    </location>
    <ligand>
        <name>S-adenosyl-L-methionine</name>
        <dbReference type="ChEBI" id="CHEBI:59789"/>
    </ligand>
</feature>
<sequence>MRLSQNFLINRLILSDIKNYISKLRPLIEIGCGKGYLSAYVNPDICIEIDQDLLYLLKEYNPVHADARFLPVNRGQIVSSLPYSITYEFFDQITQFSDIIRLTLILQEDFVKKVLEYPTYISFLINFYFNIMKVYSIPPSAFRPEPKVFSSLVIFERKRKFIPEINSIIKCISFYRNKSLRNVSRLCGLNSSNSKKVREYKPWEIEELLNSLGLNYA</sequence>
<dbReference type="KEGG" id="mten:GWK48_05475"/>
<dbReference type="PANTHER" id="PTHR11727">
    <property type="entry name" value="DIMETHYLADENOSINE TRANSFERASE"/>
    <property type="match status" value="1"/>
</dbReference>
<dbReference type="InterPro" id="IPR020598">
    <property type="entry name" value="rRNA_Ade_methylase_Trfase_N"/>
</dbReference>
<comment type="similarity">
    <text evidence="5">Belongs to the class I-like SAM-binding methyltransferase superfamily. rRNA adenine N(6)-methyltransferase family.</text>
</comment>
<dbReference type="GO" id="GO:0000179">
    <property type="term" value="F:rRNA (adenine-N6,N6-)-dimethyltransferase activity"/>
    <property type="evidence" value="ECO:0007669"/>
    <property type="project" value="UniProtKB-UniRule"/>
</dbReference>
<dbReference type="RefSeq" id="WP_174630325.1">
    <property type="nucleotide sequence ID" value="NZ_CP049074.1"/>
</dbReference>
<keyword evidence="1 5" id="KW-0489">Methyltransferase</keyword>
<feature type="binding site" evidence="5">
    <location>
        <position position="66"/>
    </location>
    <ligand>
        <name>S-adenosyl-L-methionine</name>
        <dbReference type="ChEBI" id="CHEBI:59789"/>
    </ligand>
</feature>
<dbReference type="SMART" id="SM00650">
    <property type="entry name" value="rADc"/>
    <property type="match status" value="1"/>
</dbReference>
<feature type="binding site" evidence="5">
    <location>
        <position position="80"/>
    </location>
    <ligand>
        <name>S-adenosyl-L-methionine</name>
        <dbReference type="ChEBI" id="CHEBI:59789"/>
    </ligand>
</feature>
<dbReference type="AlphaFoldDB" id="A0A6N0NUS0"/>
<dbReference type="GeneID" id="55641379"/>
<dbReference type="Proteomes" id="UP000509301">
    <property type="component" value="Chromosome"/>
</dbReference>
<evidence type="ECO:0000313" key="7">
    <source>
        <dbReference type="EMBL" id="QKQ99896.1"/>
    </source>
</evidence>
<feature type="binding site" evidence="5">
    <location>
        <position position="6"/>
    </location>
    <ligand>
        <name>S-adenosyl-L-methionine</name>
        <dbReference type="ChEBI" id="CHEBI:59789"/>
    </ligand>
</feature>
<proteinExistence type="inferred from homology"/>
<feature type="binding site" evidence="5">
    <location>
        <position position="31"/>
    </location>
    <ligand>
        <name>S-adenosyl-L-methionine</name>
        <dbReference type="ChEBI" id="CHEBI:59789"/>
    </ligand>
</feature>
<evidence type="ECO:0000256" key="2">
    <source>
        <dbReference type="ARBA" id="ARBA00022679"/>
    </source>
</evidence>
<dbReference type="InterPro" id="IPR023165">
    <property type="entry name" value="rRNA_Ade_diMease-like_C"/>
</dbReference>
<evidence type="ECO:0000256" key="3">
    <source>
        <dbReference type="ARBA" id="ARBA00022691"/>
    </source>
</evidence>
<dbReference type="Gene3D" id="1.10.8.100">
    <property type="entry name" value="Ribosomal RNA adenine dimethylase-like, domain 2"/>
    <property type="match status" value="1"/>
</dbReference>
<evidence type="ECO:0000256" key="4">
    <source>
        <dbReference type="ARBA" id="ARBA00022884"/>
    </source>
</evidence>
<dbReference type="GO" id="GO:0003723">
    <property type="term" value="F:RNA binding"/>
    <property type="evidence" value="ECO:0007669"/>
    <property type="project" value="UniProtKB-UniRule"/>
</dbReference>
<accession>A0A6N0NUS0</accession>
<keyword evidence="2 5" id="KW-0808">Transferase</keyword>
<dbReference type="InterPro" id="IPR001737">
    <property type="entry name" value="KsgA/Erm"/>
</dbReference>
<feature type="binding site" evidence="5">
    <location>
        <position position="8"/>
    </location>
    <ligand>
        <name>S-adenosyl-L-methionine</name>
        <dbReference type="ChEBI" id="CHEBI:59789"/>
    </ligand>
</feature>
<organism evidence="7 8">
    <name type="scientific">Metallosphaera tengchongensis</name>
    <dbReference type="NCBI Taxonomy" id="1532350"/>
    <lineage>
        <taxon>Archaea</taxon>
        <taxon>Thermoproteota</taxon>
        <taxon>Thermoprotei</taxon>
        <taxon>Sulfolobales</taxon>
        <taxon>Sulfolobaceae</taxon>
        <taxon>Metallosphaera</taxon>
    </lineage>
</organism>
<reference evidence="7 8" key="1">
    <citation type="submission" date="2020-02" db="EMBL/GenBank/DDBJ databases">
        <title>Comparative genome analysis reveals the metabolism and evolution of the thermophilic archaeal genus Metallosphaera.</title>
        <authorList>
            <person name="Jiang C."/>
        </authorList>
    </citation>
    <scope>NUCLEOTIDE SEQUENCE [LARGE SCALE GENOMIC DNA]</scope>
    <source>
        <strain evidence="7 8">Ric-A</strain>
    </source>
</reference>
<dbReference type="InterPro" id="IPR029063">
    <property type="entry name" value="SAM-dependent_MTases_sf"/>
</dbReference>
<dbReference type="SUPFAM" id="SSF53335">
    <property type="entry name" value="S-adenosyl-L-methionine-dependent methyltransferases"/>
    <property type="match status" value="1"/>
</dbReference>
<dbReference type="PROSITE" id="PS51689">
    <property type="entry name" value="SAM_RNA_A_N6_MT"/>
    <property type="match status" value="1"/>
</dbReference>
<evidence type="ECO:0000259" key="6">
    <source>
        <dbReference type="SMART" id="SM00650"/>
    </source>
</evidence>
<dbReference type="Gene3D" id="3.40.50.150">
    <property type="entry name" value="Vaccinia Virus protein VP39"/>
    <property type="match status" value="1"/>
</dbReference>
<dbReference type="PANTHER" id="PTHR11727:SF7">
    <property type="entry name" value="DIMETHYLADENOSINE TRANSFERASE-RELATED"/>
    <property type="match status" value="1"/>
</dbReference>
<evidence type="ECO:0000256" key="5">
    <source>
        <dbReference type="PROSITE-ProRule" id="PRU01026"/>
    </source>
</evidence>
<dbReference type="NCBIfam" id="NF011489">
    <property type="entry name" value="PRK14896.1-5"/>
    <property type="match status" value="1"/>
</dbReference>
<feature type="domain" description="Ribosomal RNA adenine methylase transferase N-terminal" evidence="6">
    <location>
        <begin position="13"/>
        <end position="159"/>
    </location>
</feature>
<name>A0A6N0NUS0_9CREN</name>
<dbReference type="OrthoDB" id="9883at2157"/>
<gene>
    <name evidence="7" type="ORF">GWK48_05475</name>
</gene>
<keyword evidence="4 5" id="KW-0694">RNA-binding</keyword>
<keyword evidence="3 5" id="KW-0949">S-adenosyl-L-methionine</keyword>
<dbReference type="Pfam" id="PF00398">
    <property type="entry name" value="RrnaAD"/>
    <property type="match status" value="1"/>
</dbReference>
<protein>
    <submittedName>
        <fullName evidence="7">16S ribosomal RNA methyltransferase A</fullName>
    </submittedName>
</protein>
<keyword evidence="8" id="KW-1185">Reference proteome</keyword>
<dbReference type="EMBL" id="CP049074">
    <property type="protein sequence ID" value="QKQ99896.1"/>
    <property type="molecule type" value="Genomic_DNA"/>
</dbReference>
<evidence type="ECO:0000313" key="8">
    <source>
        <dbReference type="Proteomes" id="UP000509301"/>
    </source>
</evidence>